<feature type="region of interest" description="Disordered" evidence="1">
    <location>
        <begin position="1"/>
        <end position="29"/>
    </location>
</feature>
<evidence type="ECO:0000259" key="2">
    <source>
        <dbReference type="Pfam" id="PF17765"/>
    </source>
</evidence>
<dbReference type="Pfam" id="PF17765">
    <property type="entry name" value="MLTR_LBD"/>
    <property type="match status" value="1"/>
</dbReference>
<evidence type="ECO:0000313" key="3">
    <source>
        <dbReference type="EMBL" id="GAA2407767.1"/>
    </source>
</evidence>
<dbReference type="Proteomes" id="UP001500058">
    <property type="component" value="Unassembled WGS sequence"/>
</dbReference>
<reference evidence="3 4" key="1">
    <citation type="journal article" date="2019" name="Int. J. Syst. Evol. Microbiol.">
        <title>The Global Catalogue of Microorganisms (GCM) 10K type strain sequencing project: providing services to taxonomists for standard genome sequencing and annotation.</title>
        <authorList>
            <consortium name="The Broad Institute Genomics Platform"/>
            <consortium name="The Broad Institute Genome Sequencing Center for Infectious Disease"/>
            <person name="Wu L."/>
            <person name="Ma J."/>
        </authorList>
    </citation>
    <scope>NUCLEOTIDE SEQUENCE [LARGE SCALE GENOMIC DNA]</scope>
    <source>
        <strain evidence="3 4">JCM 6921</strain>
    </source>
</reference>
<accession>A0ABN3IN31</accession>
<dbReference type="Gene3D" id="3.30.450.180">
    <property type="match status" value="1"/>
</dbReference>
<dbReference type="PANTHER" id="PTHR35010">
    <property type="entry name" value="BLL4672 PROTEIN-RELATED"/>
    <property type="match status" value="1"/>
</dbReference>
<protein>
    <recommendedName>
        <fullName evidence="2">MmyB-like transcription regulator ligand binding domain-containing protein</fullName>
    </recommendedName>
</protein>
<comment type="caution">
    <text evidence="3">The sequence shown here is derived from an EMBL/GenBank/DDBJ whole genome shotgun (WGS) entry which is preliminary data.</text>
</comment>
<dbReference type="PANTHER" id="PTHR35010:SF2">
    <property type="entry name" value="BLL4672 PROTEIN"/>
    <property type="match status" value="1"/>
</dbReference>
<evidence type="ECO:0000256" key="1">
    <source>
        <dbReference type="SAM" id="MobiDB-lite"/>
    </source>
</evidence>
<gene>
    <name evidence="3" type="ORF">GCM10010420_39830</name>
</gene>
<name>A0ABN3IN31_9ACTN</name>
<evidence type="ECO:0000313" key="4">
    <source>
        <dbReference type="Proteomes" id="UP001500058"/>
    </source>
</evidence>
<dbReference type="InterPro" id="IPR041413">
    <property type="entry name" value="MLTR_LBD"/>
</dbReference>
<sequence length="109" mass="11575">MAAHGDDPLRAELCGREHGEPSTRSDAFRTRWGAHDVRHHGTGVKRFHHPVVGDLTLAYEGLEMAAEPGLTLTVCTAEPGSPSEEGLRPLASWAADRGIGSPSRPLTAG</sequence>
<organism evidence="3 4">
    <name type="scientific">Streptomyces glaucosporus</name>
    <dbReference type="NCBI Taxonomy" id="284044"/>
    <lineage>
        <taxon>Bacteria</taxon>
        <taxon>Bacillati</taxon>
        <taxon>Actinomycetota</taxon>
        <taxon>Actinomycetes</taxon>
        <taxon>Kitasatosporales</taxon>
        <taxon>Streptomycetaceae</taxon>
        <taxon>Streptomyces</taxon>
    </lineage>
</organism>
<keyword evidence="4" id="KW-1185">Reference proteome</keyword>
<feature type="region of interest" description="Disordered" evidence="1">
    <location>
        <begin position="78"/>
        <end position="109"/>
    </location>
</feature>
<dbReference type="EMBL" id="BAAATJ010000020">
    <property type="protein sequence ID" value="GAA2407767.1"/>
    <property type="molecule type" value="Genomic_DNA"/>
</dbReference>
<proteinExistence type="predicted"/>
<feature type="domain" description="MmyB-like transcription regulator ligand binding" evidence="2">
    <location>
        <begin position="2"/>
        <end position="88"/>
    </location>
</feature>